<dbReference type="SUPFAM" id="SSF51735">
    <property type="entry name" value="NAD(P)-binding Rossmann-fold domains"/>
    <property type="match status" value="1"/>
</dbReference>
<sequence length="218" mass="22661">MGFFTLLPFDLTVEDLGAHADALVTSIVGAVTEQQVPHVVMLSSGGADLAEGTGPITGLYLLERALLASGVILVALRSGHVLEKVGDVLESARAGGVYPVCATSADITIPMVATRDIREIAAQALLSRPASSESVDLIGPAYSERAVAQRLGAALGREIHVAVIPEEAWVEAFIDAGFRPHIAGSLAELHRADERGSLAPRGDRSIHVTTGLAATISQ</sequence>
<evidence type="ECO:0000313" key="1">
    <source>
        <dbReference type="EMBL" id="UQN14239.1"/>
    </source>
</evidence>
<organism evidence="1">
    <name type="scientific">Gulosibacter sediminis</name>
    <dbReference type="NCBI Taxonomy" id="1729695"/>
    <lineage>
        <taxon>Bacteria</taxon>
        <taxon>Bacillati</taxon>
        <taxon>Actinomycetota</taxon>
        <taxon>Actinomycetes</taxon>
        <taxon>Micrococcales</taxon>
        <taxon>Microbacteriaceae</taxon>
        <taxon>Gulosibacter</taxon>
    </lineage>
</organism>
<accession>A0ABY4MW16</accession>
<gene>
    <name evidence="1" type="ORF">M3M28_09280</name>
</gene>
<dbReference type="EMBL" id="CP097160">
    <property type="protein sequence ID" value="UQN14239.1"/>
    <property type="molecule type" value="Genomic_DNA"/>
</dbReference>
<reference evidence="1" key="1">
    <citation type="submission" date="2022-05" db="EMBL/GenBank/DDBJ databases">
        <title>Complete genome sequence of toluene-degrading Gulosibacter sediminis strain ACHW.36C.</title>
        <authorList>
            <person name="Wai A.C."/>
            <person name="Lai G.K."/>
            <person name="Griffin S.D."/>
            <person name="Leung F.C."/>
        </authorList>
    </citation>
    <scope>NUCLEOTIDE SEQUENCE [LARGE SCALE GENOMIC DNA]</scope>
    <source>
        <strain evidence="1">ACHW.36C</strain>
    </source>
</reference>
<dbReference type="InterPro" id="IPR051604">
    <property type="entry name" value="Ergot_Alk_Oxidoreductase"/>
</dbReference>
<name>A0ABY4MW16_9MICO</name>
<dbReference type="InterPro" id="IPR036291">
    <property type="entry name" value="NAD(P)-bd_dom_sf"/>
</dbReference>
<dbReference type="Gene3D" id="3.90.25.10">
    <property type="entry name" value="UDP-galactose 4-epimerase, domain 1"/>
    <property type="match status" value="1"/>
</dbReference>
<protein>
    <submittedName>
        <fullName evidence="1">Uncharacterized protein</fullName>
    </submittedName>
</protein>
<proteinExistence type="predicted"/>
<dbReference type="PANTHER" id="PTHR43162">
    <property type="match status" value="1"/>
</dbReference>
<dbReference type="PANTHER" id="PTHR43162:SF1">
    <property type="entry name" value="PRESTALK A DIFFERENTIATION PROTEIN A"/>
    <property type="match status" value="1"/>
</dbReference>
<dbReference type="Gene3D" id="3.40.50.720">
    <property type="entry name" value="NAD(P)-binding Rossmann-like Domain"/>
    <property type="match status" value="1"/>
</dbReference>